<reference evidence="2 3" key="1">
    <citation type="submission" date="2016-11" db="EMBL/GenBank/DDBJ databases">
        <authorList>
            <person name="Jaros S."/>
            <person name="Januszkiewicz K."/>
            <person name="Wedrychowicz H."/>
        </authorList>
    </citation>
    <scope>NUCLEOTIDE SEQUENCE [LARGE SCALE GENOMIC DNA]</scope>
    <source>
        <strain evidence="2 3">DSM 21864</strain>
    </source>
</reference>
<evidence type="ECO:0000313" key="3">
    <source>
        <dbReference type="Proteomes" id="UP000184080"/>
    </source>
</evidence>
<dbReference type="GO" id="GO:0003677">
    <property type="term" value="F:DNA binding"/>
    <property type="evidence" value="ECO:0007669"/>
    <property type="project" value="InterPro"/>
</dbReference>
<dbReference type="RefSeq" id="WP_073009761.1">
    <property type="nucleotide sequence ID" value="NZ_FQZO01000006.1"/>
</dbReference>
<dbReference type="SUPFAM" id="SSF47413">
    <property type="entry name" value="lambda repressor-like DNA-binding domains"/>
    <property type="match status" value="1"/>
</dbReference>
<feature type="domain" description="HTH cro/C1-type" evidence="1">
    <location>
        <begin position="2"/>
        <end position="59"/>
    </location>
</feature>
<dbReference type="OrthoDB" id="1921932at2"/>
<dbReference type="Proteomes" id="UP000184080">
    <property type="component" value="Unassembled WGS sequence"/>
</dbReference>
<proteinExistence type="predicted"/>
<gene>
    <name evidence="2" type="ORF">SAMN05444401_3528</name>
</gene>
<dbReference type="PROSITE" id="PS50943">
    <property type="entry name" value="HTH_CROC1"/>
    <property type="match status" value="1"/>
</dbReference>
<dbReference type="STRING" id="1121298.SAMN05444401_3528"/>
<dbReference type="AlphaFoldDB" id="A0A1M6KXC8"/>
<evidence type="ECO:0000259" key="1">
    <source>
        <dbReference type="PROSITE" id="PS50943"/>
    </source>
</evidence>
<dbReference type="InterPro" id="IPR010982">
    <property type="entry name" value="Lambda_DNA-bd_dom_sf"/>
</dbReference>
<sequence length="84" mass="9653">MLKKLRLSRKLSQSELAARVGISQSYLSKLENLQERSTMINTLLVKNLSEVLNVSPILLLIYFYSPHTKINLKCLNCSKNKFIL</sequence>
<dbReference type="EMBL" id="FQZO01000006">
    <property type="protein sequence ID" value="SHJ63544.1"/>
    <property type="molecule type" value="Genomic_DNA"/>
</dbReference>
<keyword evidence="3" id="KW-1185">Reference proteome</keyword>
<name>A0A1M6KXC8_9CLOT</name>
<dbReference type="InterPro" id="IPR001387">
    <property type="entry name" value="Cro/C1-type_HTH"/>
</dbReference>
<dbReference type="Gene3D" id="1.10.260.40">
    <property type="entry name" value="lambda repressor-like DNA-binding domains"/>
    <property type="match status" value="1"/>
</dbReference>
<evidence type="ECO:0000313" key="2">
    <source>
        <dbReference type="EMBL" id="SHJ63544.1"/>
    </source>
</evidence>
<dbReference type="Pfam" id="PF01381">
    <property type="entry name" value="HTH_3"/>
    <property type="match status" value="1"/>
</dbReference>
<dbReference type="SMART" id="SM00530">
    <property type="entry name" value="HTH_XRE"/>
    <property type="match status" value="1"/>
</dbReference>
<protein>
    <submittedName>
        <fullName evidence="2">Helix-turn-helix</fullName>
    </submittedName>
</protein>
<accession>A0A1M6KXC8</accession>
<dbReference type="CDD" id="cd00093">
    <property type="entry name" value="HTH_XRE"/>
    <property type="match status" value="1"/>
</dbReference>
<organism evidence="2 3">
    <name type="scientific">Clostridium amylolyticum</name>
    <dbReference type="NCBI Taxonomy" id="1121298"/>
    <lineage>
        <taxon>Bacteria</taxon>
        <taxon>Bacillati</taxon>
        <taxon>Bacillota</taxon>
        <taxon>Clostridia</taxon>
        <taxon>Eubacteriales</taxon>
        <taxon>Clostridiaceae</taxon>
        <taxon>Clostridium</taxon>
    </lineage>
</organism>